<dbReference type="Gene3D" id="3.50.4.10">
    <property type="entry name" value="Hepatocyte Growth Factor"/>
    <property type="match status" value="1"/>
</dbReference>
<keyword evidence="9" id="KW-0732">Signal</keyword>
<dbReference type="InterPro" id="IPR036852">
    <property type="entry name" value="Peptidase_S8/S53_dom_sf"/>
</dbReference>
<dbReference type="PROSITE" id="PS00138">
    <property type="entry name" value="SUBTILASE_SER"/>
    <property type="match status" value="1"/>
</dbReference>
<dbReference type="InterPro" id="IPR050131">
    <property type="entry name" value="Peptidase_S8_subtilisin-like"/>
</dbReference>
<evidence type="ECO:0000256" key="2">
    <source>
        <dbReference type="ARBA" id="ARBA00022670"/>
    </source>
</evidence>
<dbReference type="PANTHER" id="PTHR43806">
    <property type="entry name" value="PEPTIDASE S8"/>
    <property type="match status" value="1"/>
</dbReference>
<feature type="compositionally biased region" description="Low complexity" evidence="8">
    <location>
        <begin position="600"/>
        <end position="622"/>
    </location>
</feature>
<feature type="active site" description="Charge relay system" evidence="7">
    <location>
        <position position="205"/>
    </location>
</feature>
<keyword evidence="3 7" id="KW-0378">Hydrolase</keyword>
<evidence type="ECO:0000256" key="6">
    <source>
        <dbReference type="ARBA" id="ARBA00023619"/>
    </source>
</evidence>
<dbReference type="PANTHER" id="PTHR43806:SF67">
    <property type="entry name" value="EGF-LIKE DOMAIN-CONTAINING PROTEIN"/>
    <property type="match status" value="1"/>
</dbReference>
<accession>A0A6A4XSS3</accession>
<evidence type="ECO:0000313" key="11">
    <source>
        <dbReference type="EMBL" id="KAF0686002.1"/>
    </source>
</evidence>
<feature type="region of interest" description="Disordered" evidence="8">
    <location>
        <begin position="474"/>
        <end position="622"/>
    </location>
</feature>
<dbReference type="OrthoDB" id="68217at2759"/>
<feature type="chain" id="PRO_5025328015" description="subtilisin" evidence="9">
    <location>
        <begin position="17"/>
        <end position="674"/>
    </location>
</feature>
<dbReference type="EC" id="3.4.21.62" evidence="6"/>
<organism evidence="11">
    <name type="scientific">Aphanomyces stellatus</name>
    <dbReference type="NCBI Taxonomy" id="120398"/>
    <lineage>
        <taxon>Eukaryota</taxon>
        <taxon>Sar</taxon>
        <taxon>Stramenopiles</taxon>
        <taxon>Oomycota</taxon>
        <taxon>Saprolegniomycetes</taxon>
        <taxon>Saprolegniales</taxon>
        <taxon>Verrucalvaceae</taxon>
        <taxon>Aphanomyces</taxon>
    </lineage>
</organism>
<proteinExistence type="inferred from homology"/>
<evidence type="ECO:0000256" key="8">
    <source>
        <dbReference type="SAM" id="MobiDB-lite"/>
    </source>
</evidence>
<dbReference type="InterPro" id="IPR023828">
    <property type="entry name" value="Peptidase_S8_Ser-AS"/>
</dbReference>
<dbReference type="InterPro" id="IPR000209">
    <property type="entry name" value="Peptidase_S8/S53_dom"/>
</dbReference>
<feature type="compositionally biased region" description="Low complexity" evidence="8">
    <location>
        <begin position="481"/>
        <end position="499"/>
    </location>
</feature>
<evidence type="ECO:0000259" key="10">
    <source>
        <dbReference type="PROSITE" id="PS50948"/>
    </source>
</evidence>
<dbReference type="PROSITE" id="PS51892">
    <property type="entry name" value="SUBTILASE"/>
    <property type="match status" value="1"/>
</dbReference>
<dbReference type="PRINTS" id="PR00723">
    <property type="entry name" value="SUBTILISIN"/>
</dbReference>
<dbReference type="Pfam" id="PF00082">
    <property type="entry name" value="Peptidase_S8"/>
    <property type="match status" value="1"/>
</dbReference>
<feature type="active site" description="Charge relay system" evidence="7">
    <location>
        <position position="167"/>
    </location>
</feature>
<gene>
    <name evidence="11" type="ORF">As57867_022107</name>
</gene>
<feature type="non-terminal residue" evidence="11">
    <location>
        <position position="674"/>
    </location>
</feature>
<feature type="compositionally biased region" description="Pro residues" evidence="8">
    <location>
        <begin position="516"/>
        <end position="571"/>
    </location>
</feature>
<evidence type="ECO:0000256" key="1">
    <source>
        <dbReference type="ARBA" id="ARBA00011073"/>
    </source>
</evidence>
<reference evidence="11" key="1">
    <citation type="submission" date="2019-06" db="EMBL/GenBank/DDBJ databases">
        <title>Genomics analysis of Aphanomyces spp. identifies a new class of oomycete effector associated with host adaptation.</title>
        <authorList>
            <person name="Gaulin E."/>
        </authorList>
    </citation>
    <scope>NUCLEOTIDE SEQUENCE</scope>
    <source>
        <strain evidence="11">CBS 578.67</strain>
    </source>
</reference>
<sequence length="674" mass="70616">MKIAVVLAAASTAVYAKVTVGVLRALEAGSTTGVTVVLSPPDFNALPESAGSDRREAVNAALVANLKISNTESTSVLDSDKCKAHPIASTFLCDGLTAAEIAAIKALDRVKSIDTRKTFKLNKPIKADAAVDGAVNSTVPQWGVETIGAPSIWKYFTGKGVVVGSIDTGAEYRHEAIKDNWRKNKGWFNPYNGTAVELPIDSDQHGTHTIGTMVGGNGIGVAPGAQWISCLGLYGEEGTDEALLQCAQFMLCPTRLDGTHPECKLGADVVNNSWGDDGKYSPWFENVLTAWRQGGITPVFANGNAGPACGTTGNPGGYERLISVGAIGSFTNDPTQLAYFSSKGPYDVRDLATNKTKTLIKPDISAPGFFTLSADSTKLNGYMQMAGTSMASPHVAGVVALLKSAQPDLTYEEIYAYLTKTADREVLQAEPEKWFFRNGTVRAPGAPNCGGVSDKAWPNNRYGHGRVNVGTILRDGKLNDTPTNKPTPVATPAVTTEAPKPTPAPTPAVTGEPTTTPCPPLTPKPTSGPTPAPTGEPTTTPCPPLTPKPTAGPTPAPTGEPTTTPCPPLTPKPTGEPTTTPCPTSLTPKPTSAPTPAPTPAGTTTTVKPTTTTPKPTTTKPSKCGKVVDGIDYFGHDITSTKRANYNDCCEDCDKTPGCVVYVWTPWEDGTCFL</sequence>
<evidence type="ECO:0000256" key="5">
    <source>
        <dbReference type="ARBA" id="ARBA00023529"/>
    </source>
</evidence>
<name>A0A6A4XSS3_9STRA</name>
<dbReference type="EMBL" id="VJMH01007020">
    <property type="protein sequence ID" value="KAF0686002.1"/>
    <property type="molecule type" value="Genomic_DNA"/>
</dbReference>
<comment type="caution">
    <text evidence="11">The sequence shown here is derived from an EMBL/GenBank/DDBJ whole genome shotgun (WGS) entry which is preliminary data.</text>
</comment>
<evidence type="ECO:0000256" key="4">
    <source>
        <dbReference type="ARBA" id="ARBA00022825"/>
    </source>
</evidence>
<dbReference type="GO" id="GO:0006508">
    <property type="term" value="P:proteolysis"/>
    <property type="evidence" value="ECO:0007669"/>
    <property type="project" value="UniProtKB-KW"/>
</dbReference>
<comment type="similarity">
    <text evidence="1 7">Belongs to the peptidase S8 family.</text>
</comment>
<dbReference type="InterPro" id="IPR015500">
    <property type="entry name" value="Peptidase_S8_subtilisin-rel"/>
</dbReference>
<comment type="catalytic activity">
    <reaction evidence="5">
        <text>Hydrolysis of proteins with broad specificity for peptide bonds, and a preference for a large uncharged residue in P1. Hydrolyzes peptide amides.</text>
        <dbReference type="EC" id="3.4.21.62"/>
    </reaction>
</comment>
<feature type="active site" description="Charge relay system" evidence="7">
    <location>
        <position position="389"/>
    </location>
</feature>
<feature type="compositionally biased region" description="Low complexity" evidence="8">
    <location>
        <begin position="572"/>
        <end position="590"/>
    </location>
</feature>
<dbReference type="InterPro" id="IPR003609">
    <property type="entry name" value="Pan_app"/>
</dbReference>
<feature type="domain" description="Apple" evidence="10">
    <location>
        <begin position="624"/>
        <end position="674"/>
    </location>
</feature>
<dbReference type="Gene3D" id="3.40.50.200">
    <property type="entry name" value="Peptidase S8/S53 domain"/>
    <property type="match status" value="1"/>
</dbReference>
<dbReference type="PROSITE" id="PS50948">
    <property type="entry name" value="PAN"/>
    <property type="match status" value="1"/>
</dbReference>
<evidence type="ECO:0000256" key="9">
    <source>
        <dbReference type="SAM" id="SignalP"/>
    </source>
</evidence>
<keyword evidence="2 7" id="KW-0645">Protease</keyword>
<protein>
    <recommendedName>
        <fullName evidence="6">subtilisin</fullName>
        <ecNumber evidence="6">3.4.21.62</ecNumber>
    </recommendedName>
</protein>
<keyword evidence="4 7" id="KW-0720">Serine protease</keyword>
<evidence type="ECO:0000256" key="7">
    <source>
        <dbReference type="PROSITE-ProRule" id="PRU01240"/>
    </source>
</evidence>
<dbReference type="Pfam" id="PF14295">
    <property type="entry name" value="PAN_4"/>
    <property type="match status" value="1"/>
</dbReference>
<evidence type="ECO:0000256" key="3">
    <source>
        <dbReference type="ARBA" id="ARBA00022801"/>
    </source>
</evidence>
<dbReference type="SUPFAM" id="SSF52743">
    <property type="entry name" value="Subtilisin-like"/>
    <property type="match status" value="1"/>
</dbReference>
<feature type="signal peptide" evidence="9">
    <location>
        <begin position="1"/>
        <end position="16"/>
    </location>
</feature>
<dbReference type="AlphaFoldDB" id="A0A6A4XSS3"/>
<dbReference type="GO" id="GO:0004252">
    <property type="term" value="F:serine-type endopeptidase activity"/>
    <property type="evidence" value="ECO:0007669"/>
    <property type="project" value="UniProtKB-UniRule"/>
</dbReference>